<sequence>MEPTLKKLKTDDNEKLKKIEAVLQEYILSDDAIQKIIDAFEEQARLANSEDENERKKSDLFWECTYITKFITGKENGYFLGLDLGGTHFRVVGVKFTNGEASTVTKYYNLPEELYTGEAEKIVLDTEWQSFGDGGCLDFMKTDIDKEIDKYSNHPGEATFEKMFSGLYLGELVRQVLLKLVKDGLLFDGRGSDTLFQRNSFDTKYVTAIESDEGESTGNTKEVIKIMGLDGIATDQDISVVRRVCSVISQRGAYCIAAATAVLLYHINRPEVTIAVDGSLFEHHPKYEKHMLSLLSKLVPKTKVNFIFVKDGSGSGAAFSAAAMSQ</sequence>
<dbReference type="InterPro" id="IPR043129">
    <property type="entry name" value="ATPase_NBD"/>
</dbReference>
<dbReference type="PANTHER" id="PTHR19443:SF54">
    <property type="entry name" value="PHOSPHOTRANSFERASE"/>
    <property type="match status" value="1"/>
</dbReference>
<keyword evidence="5" id="KW-1185">Reference proteome</keyword>
<dbReference type="Proteomes" id="UP001217089">
    <property type="component" value="Unassembled WGS sequence"/>
</dbReference>
<dbReference type="SUPFAM" id="SSF53067">
    <property type="entry name" value="Actin-like ATPase domain"/>
    <property type="match status" value="2"/>
</dbReference>
<evidence type="ECO:0000313" key="4">
    <source>
        <dbReference type="EMBL" id="KAJ8314657.1"/>
    </source>
</evidence>
<name>A0ABQ9FDT1_TEGGR</name>
<comment type="caution">
    <text evidence="4">The sequence shown here is derived from an EMBL/GenBank/DDBJ whole genome shotgun (WGS) entry which is preliminary data.</text>
</comment>
<evidence type="ECO:0000256" key="2">
    <source>
        <dbReference type="RuleBase" id="RU362007"/>
    </source>
</evidence>
<accession>A0ABQ9FDT1</accession>
<dbReference type="InterPro" id="IPR022673">
    <property type="entry name" value="Hexokinase_C"/>
</dbReference>
<reference evidence="4 5" key="1">
    <citation type="submission" date="2022-12" db="EMBL/GenBank/DDBJ databases">
        <title>Chromosome-level genome of Tegillarca granosa.</title>
        <authorList>
            <person name="Kim J."/>
        </authorList>
    </citation>
    <scope>NUCLEOTIDE SEQUENCE [LARGE SCALE GENOMIC DNA]</scope>
    <source>
        <strain evidence="4">Teg-2019</strain>
        <tissue evidence="4">Adductor muscle</tissue>
    </source>
</reference>
<dbReference type="Gene3D" id="3.40.367.20">
    <property type="match status" value="1"/>
</dbReference>
<keyword evidence="2" id="KW-0418">Kinase</keyword>
<dbReference type="InterPro" id="IPR001312">
    <property type="entry name" value="Hexokinase"/>
</dbReference>
<keyword evidence="2" id="KW-0067">ATP-binding</keyword>
<evidence type="ECO:0000259" key="3">
    <source>
        <dbReference type="Pfam" id="PF03727"/>
    </source>
</evidence>
<proteinExistence type="inferred from homology"/>
<organism evidence="4 5">
    <name type="scientific">Tegillarca granosa</name>
    <name type="common">Malaysian cockle</name>
    <name type="synonym">Anadara granosa</name>
    <dbReference type="NCBI Taxonomy" id="220873"/>
    <lineage>
        <taxon>Eukaryota</taxon>
        <taxon>Metazoa</taxon>
        <taxon>Spiralia</taxon>
        <taxon>Lophotrochozoa</taxon>
        <taxon>Mollusca</taxon>
        <taxon>Bivalvia</taxon>
        <taxon>Autobranchia</taxon>
        <taxon>Pteriomorphia</taxon>
        <taxon>Arcoida</taxon>
        <taxon>Arcoidea</taxon>
        <taxon>Arcidae</taxon>
        <taxon>Tegillarca</taxon>
    </lineage>
</organism>
<comment type="similarity">
    <text evidence="2">Belongs to the hexokinase family.</text>
</comment>
<keyword evidence="2" id="KW-0547">Nucleotide-binding</keyword>
<dbReference type="EMBL" id="JARBDR010000337">
    <property type="protein sequence ID" value="KAJ8314657.1"/>
    <property type="molecule type" value="Genomic_DNA"/>
</dbReference>
<dbReference type="PANTHER" id="PTHR19443">
    <property type="entry name" value="HEXOKINASE"/>
    <property type="match status" value="1"/>
</dbReference>
<keyword evidence="2" id="KW-0808">Transferase</keyword>
<comment type="pathway">
    <text evidence="1">Carbohydrate degradation; glycolysis; D-glyceraldehyde 3-phosphate and glycerone phosphate from D-glucose: step 1/4.</text>
</comment>
<feature type="domain" description="Hexokinase C-terminal" evidence="3">
    <location>
        <begin position="109"/>
        <end position="322"/>
    </location>
</feature>
<gene>
    <name evidence="4" type="ORF">KUTeg_006807</name>
</gene>
<evidence type="ECO:0000313" key="5">
    <source>
        <dbReference type="Proteomes" id="UP001217089"/>
    </source>
</evidence>
<dbReference type="Pfam" id="PF03727">
    <property type="entry name" value="Hexokinase_2"/>
    <property type="match status" value="1"/>
</dbReference>
<protein>
    <recommendedName>
        <fullName evidence="2">Phosphotransferase</fullName>
        <ecNumber evidence="2">2.7.1.-</ecNumber>
    </recommendedName>
</protein>
<keyword evidence="2" id="KW-0324">Glycolysis</keyword>
<dbReference type="EC" id="2.7.1.-" evidence="2"/>
<evidence type="ECO:0000256" key="1">
    <source>
        <dbReference type="ARBA" id="ARBA00004888"/>
    </source>
</evidence>
<dbReference type="PROSITE" id="PS51748">
    <property type="entry name" value="HEXOKINASE_2"/>
    <property type="match status" value="1"/>
</dbReference>